<dbReference type="InterPro" id="IPR016181">
    <property type="entry name" value="Acyl_CoA_acyltransferase"/>
</dbReference>
<sequence>MIRDVRLRAASGDDTEGIAQVLQACGLTLAEASDVGRLYHVAEFERRIVGCAYGEQYGLTFAIHTVAVLSEFRGRWLGTYIVSALLMRARAGGCRNATVLTNEHPGFFARHGFTLTSIDCLVRETQLSLNLLRSFGARTHFMARQLN</sequence>
<dbReference type="CDD" id="cd04301">
    <property type="entry name" value="NAT_SF"/>
    <property type="match status" value="1"/>
</dbReference>
<accession>A0ABM8WCR5</accession>
<name>A0ABM8WCR5_9BURK</name>
<dbReference type="Pfam" id="PF13508">
    <property type="entry name" value="Acetyltransf_7"/>
    <property type="match status" value="1"/>
</dbReference>
<dbReference type="PROSITE" id="PS51186">
    <property type="entry name" value="GNAT"/>
    <property type="match status" value="1"/>
</dbReference>
<dbReference type="Proteomes" id="UP000701702">
    <property type="component" value="Unassembled WGS sequence"/>
</dbReference>
<dbReference type="RefSeq" id="WP_011300736.1">
    <property type="nucleotide sequence ID" value="NZ_CAJZAF010000002.1"/>
</dbReference>
<proteinExistence type="predicted"/>
<evidence type="ECO:0000313" key="3">
    <source>
        <dbReference type="Proteomes" id="UP000701702"/>
    </source>
</evidence>
<evidence type="ECO:0000313" key="2">
    <source>
        <dbReference type="EMBL" id="CAG9164867.1"/>
    </source>
</evidence>
<protein>
    <recommendedName>
        <fullName evidence="1">N-acetyltransferase domain-containing protein</fullName>
    </recommendedName>
</protein>
<evidence type="ECO:0000259" key="1">
    <source>
        <dbReference type="PROSITE" id="PS51186"/>
    </source>
</evidence>
<reference evidence="2 3" key="1">
    <citation type="submission" date="2021-08" db="EMBL/GenBank/DDBJ databases">
        <authorList>
            <person name="Peeters C."/>
        </authorList>
    </citation>
    <scope>NUCLEOTIDE SEQUENCE [LARGE SCALE GENOMIC DNA]</scope>
    <source>
        <strain evidence="2 3">LMG 23994</strain>
    </source>
</reference>
<dbReference type="SUPFAM" id="SSF55729">
    <property type="entry name" value="Acyl-CoA N-acyltransferases (Nat)"/>
    <property type="match status" value="1"/>
</dbReference>
<keyword evidence="3" id="KW-1185">Reference proteome</keyword>
<gene>
    <name evidence="2" type="ORF">LMG23994_00686</name>
</gene>
<dbReference type="EMBL" id="CAJZAF010000002">
    <property type="protein sequence ID" value="CAG9164867.1"/>
    <property type="molecule type" value="Genomic_DNA"/>
</dbReference>
<feature type="domain" description="N-acetyltransferase" evidence="1">
    <location>
        <begin position="5"/>
        <end position="134"/>
    </location>
</feature>
<dbReference type="InterPro" id="IPR000182">
    <property type="entry name" value="GNAT_dom"/>
</dbReference>
<dbReference type="Gene3D" id="3.40.630.30">
    <property type="match status" value="1"/>
</dbReference>
<comment type="caution">
    <text evidence="2">The sequence shown here is derived from an EMBL/GenBank/DDBJ whole genome shotgun (WGS) entry which is preliminary data.</text>
</comment>
<organism evidence="2 3">
    <name type="scientific">Cupriavidus pinatubonensis</name>
    <dbReference type="NCBI Taxonomy" id="248026"/>
    <lineage>
        <taxon>Bacteria</taxon>
        <taxon>Pseudomonadati</taxon>
        <taxon>Pseudomonadota</taxon>
        <taxon>Betaproteobacteria</taxon>
        <taxon>Burkholderiales</taxon>
        <taxon>Burkholderiaceae</taxon>
        <taxon>Cupriavidus</taxon>
    </lineage>
</organism>